<name>A0AA40I0I8_CNENI</name>
<evidence type="ECO:0000313" key="2">
    <source>
        <dbReference type="EMBL" id="KAK1340794.1"/>
    </source>
</evidence>
<dbReference type="EMBL" id="JAULJE010000007">
    <property type="protein sequence ID" value="KAK1340794.1"/>
    <property type="molecule type" value="Genomic_DNA"/>
</dbReference>
<dbReference type="AlphaFoldDB" id="A0AA40I0I8"/>
<dbReference type="SUPFAM" id="SSF54211">
    <property type="entry name" value="Ribosomal protein S5 domain 2-like"/>
    <property type="match status" value="1"/>
</dbReference>
<gene>
    <name evidence="2" type="ORF">QTO34_017188</name>
</gene>
<feature type="domain" description="Small ribosomal subunit protein uS5 C-terminal" evidence="1">
    <location>
        <begin position="53"/>
        <end position="91"/>
    </location>
</feature>
<organism evidence="2 3">
    <name type="scientific">Cnephaeus nilssonii</name>
    <name type="common">Northern bat</name>
    <name type="synonym">Eptesicus nilssonii</name>
    <dbReference type="NCBI Taxonomy" id="3371016"/>
    <lineage>
        <taxon>Eukaryota</taxon>
        <taxon>Metazoa</taxon>
        <taxon>Chordata</taxon>
        <taxon>Craniata</taxon>
        <taxon>Vertebrata</taxon>
        <taxon>Euteleostomi</taxon>
        <taxon>Mammalia</taxon>
        <taxon>Eutheria</taxon>
        <taxon>Laurasiatheria</taxon>
        <taxon>Chiroptera</taxon>
        <taxon>Yangochiroptera</taxon>
        <taxon>Vespertilionidae</taxon>
        <taxon>Cnephaeus</taxon>
    </lineage>
</organism>
<keyword evidence="3" id="KW-1185">Reference proteome</keyword>
<protein>
    <recommendedName>
        <fullName evidence="1">Small ribosomal subunit protein uS5 C-terminal domain-containing protein</fullName>
    </recommendedName>
</protein>
<dbReference type="Pfam" id="PF03719">
    <property type="entry name" value="Ribosomal_S5_C"/>
    <property type="match status" value="1"/>
</dbReference>
<proteinExistence type="predicted"/>
<evidence type="ECO:0000259" key="1">
    <source>
        <dbReference type="Pfam" id="PF03719"/>
    </source>
</evidence>
<dbReference type="Proteomes" id="UP001177744">
    <property type="component" value="Unassembled WGS sequence"/>
</dbReference>
<dbReference type="InterPro" id="IPR005324">
    <property type="entry name" value="Ribosomal_uS5_C"/>
</dbReference>
<dbReference type="GO" id="GO:0006412">
    <property type="term" value="P:translation"/>
    <property type="evidence" value="ECO:0007669"/>
    <property type="project" value="InterPro"/>
</dbReference>
<evidence type="ECO:0000313" key="3">
    <source>
        <dbReference type="Proteomes" id="UP001177744"/>
    </source>
</evidence>
<comment type="caution">
    <text evidence="2">The sequence shown here is derived from an EMBL/GenBank/DDBJ whole genome shotgun (WGS) entry which is preliminary data.</text>
</comment>
<dbReference type="GO" id="GO:0005840">
    <property type="term" value="C:ribosome"/>
    <property type="evidence" value="ECO:0007669"/>
    <property type="project" value="InterPro"/>
</dbReference>
<sequence length="125" mass="14584">MGLRSFTKVGCFVKDMKIKSLELYLFSQPNKESEIIDFFWGKPSRTQFWKPVIEDVYTLARGCTAALGNFAKATFDIISKTYSYLTPSLWKEVMFTKSPYQEFTDHLHLVKTTPELLCREPRLQL</sequence>
<dbReference type="InterPro" id="IPR020568">
    <property type="entry name" value="Ribosomal_Su5_D2-typ_SF"/>
</dbReference>
<dbReference type="Gene3D" id="3.30.230.10">
    <property type="match status" value="1"/>
</dbReference>
<dbReference type="GO" id="GO:0003735">
    <property type="term" value="F:structural constituent of ribosome"/>
    <property type="evidence" value="ECO:0007669"/>
    <property type="project" value="InterPro"/>
</dbReference>
<dbReference type="InterPro" id="IPR014721">
    <property type="entry name" value="Ribsml_uS5_D2-typ_fold_subgr"/>
</dbReference>
<reference evidence="2" key="1">
    <citation type="submission" date="2023-06" db="EMBL/GenBank/DDBJ databases">
        <title>Reference genome for the Northern bat (Eptesicus nilssonii), a most northern bat species.</title>
        <authorList>
            <person name="Laine V.N."/>
            <person name="Pulliainen A.T."/>
            <person name="Lilley T.M."/>
        </authorList>
    </citation>
    <scope>NUCLEOTIDE SEQUENCE</scope>
    <source>
        <strain evidence="2">BLF_Eptnil</strain>
        <tissue evidence="2">Kidney</tissue>
    </source>
</reference>
<accession>A0AA40I0I8</accession>